<dbReference type="AlphaFoldDB" id="A0A2S4VNL6"/>
<evidence type="ECO:0000313" key="15">
    <source>
        <dbReference type="Proteomes" id="UP000238274"/>
    </source>
</evidence>
<dbReference type="InterPro" id="IPR029063">
    <property type="entry name" value="SAM-dependent_MTases_sf"/>
</dbReference>
<organism evidence="14 15">
    <name type="scientific">Puccinia striiformis</name>
    <dbReference type="NCBI Taxonomy" id="27350"/>
    <lineage>
        <taxon>Eukaryota</taxon>
        <taxon>Fungi</taxon>
        <taxon>Dikarya</taxon>
        <taxon>Basidiomycota</taxon>
        <taxon>Pucciniomycotina</taxon>
        <taxon>Pucciniomycetes</taxon>
        <taxon>Pucciniales</taxon>
        <taxon>Pucciniaceae</taxon>
        <taxon>Puccinia</taxon>
    </lineage>
</organism>
<dbReference type="VEuPathDB" id="FungiDB:PSHT_08484"/>
<protein>
    <recommendedName>
        <fullName evidence="11">mRNA cap guanine-N(7) methyltransferase</fullName>
        <ecNumber evidence="2">2.1.1.56</ecNumber>
    </recommendedName>
    <alternativeName>
        <fullName evidence="8">mRNA (guanine-N(7))-methyltransferase</fullName>
    </alternativeName>
    <alternativeName>
        <fullName evidence="9">mRNA cap methyltransferase</fullName>
    </alternativeName>
</protein>
<reference evidence="14 15" key="1">
    <citation type="submission" date="2017-12" db="EMBL/GenBank/DDBJ databases">
        <title>Gene loss provides genomic basis for host adaptation in cereal stripe rust fungi.</title>
        <authorList>
            <person name="Xia C."/>
        </authorList>
    </citation>
    <scope>NUCLEOTIDE SEQUENCE [LARGE SCALE GENOMIC DNA]</scope>
    <source>
        <strain evidence="14 15">93TX-2</strain>
    </source>
</reference>
<keyword evidence="7" id="KW-0507">mRNA processing</keyword>
<dbReference type="InterPro" id="IPR039753">
    <property type="entry name" value="RG7MT1"/>
</dbReference>
<dbReference type="Pfam" id="PF03291">
    <property type="entry name" value="mRNA_G-N7_MeTrfase"/>
    <property type="match status" value="1"/>
</dbReference>
<keyword evidence="7" id="KW-0506">mRNA capping</keyword>
<evidence type="ECO:0000259" key="13">
    <source>
        <dbReference type="PROSITE" id="PS51562"/>
    </source>
</evidence>
<sequence>MTSRWKSVDETGTVEGCRVANCDSPRCIPNPSRASLRSGRAGISSGSVEDWSLGEGRGTEQLVMDRIAYHPIRVCQHASLFLPLSEQELKIYQTESVNKLRVFPSRNGNSSSKSHQPGPHLNTSSEDPASNYLESDTGSPVGYRTPSPFPIPFSASQVTAEYHPDESYTPQPSSSTKKRPLPSTGLENDEGPPTMPHFPMGQRGSIDRTHKRIRHEPSPRGSVNPDPQSSISETVAQHCTRSVIHVSIFLKIKVVGLRRHFELIRARTESPIFGLRKFNNWIKSVTIDKFASVESSYMAPLLNYNSRRQQQHKSHGTKILELGCGKGGDLAKWQNAGVRELYGFDIARVSIEQAQSRYQQSCNQRFYAKFVALDCFSIPIDSVLNPEELREPFHAVSLQFCMHYAFENETKARMMLDNVSKYLITGGVMIGTIPDPDFLVQGWERCSQASNEKNPSFGNSVYQIRFPYSLRSRDQLDQVYGNRYSFYLQDAVEDIPEYLVLWEPFVRLAEEYGLKLVFKQGFHELFHTEKANHNYKSLLYRMKVTNSEGNLMIPHDQWNATGIYLAFAFVKT</sequence>
<evidence type="ECO:0000256" key="5">
    <source>
        <dbReference type="ARBA" id="ARBA00022691"/>
    </source>
</evidence>
<evidence type="ECO:0000256" key="9">
    <source>
        <dbReference type="ARBA" id="ARBA00033387"/>
    </source>
</evidence>
<dbReference type="EMBL" id="PKSM01000113">
    <property type="protein sequence ID" value="POW11145.1"/>
    <property type="molecule type" value="Genomic_DNA"/>
</dbReference>
<evidence type="ECO:0000256" key="12">
    <source>
        <dbReference type="SAM" id="MobiDB-lite"/>
    </source>
</evidence>
<proteinExistence type="predicted"/>
<feature type="compositionally biased region" description="Polar residues" evidence="12">
    <location>
        <begin position="225"/>
        <end position="234"/>
    </location>
</feature>
<evidence type="ECO:0000256" key="4">
    <source>
        <dbReference type="ARBA" id="ARBA00022679"/>
    </source>
</evidence>
<comment type="caution">
    <text evidence="14">The sequence shown here is derived from an EMBL/GenBank/DDBJ whole genome shotgun (WGS) entry which is preliminary data.</text>
</comment>
<keyword evidence="6" id="KW-0694">RNA-binding</keyword>
<dbReference type="InterPro" id="IPR004971">
    <property type="entry name" value="mRNA_G-N7_MeTrfase_dom"/>
</dbReference>
<accession>A0A2S4VNL6</accession>
<dbReference type="Proteomes" id="UP000238274">
    <property type="component" value="Unassembled WGS sequence"/>
</dbReference>
<keyword evidence="3" id="KW-0489">Methyltransferase</keyword>
<dbReference type="EC" id="2.1.1.56" evidence="2"/>
<dbReference type="GO" id="GO:0003723">
    <property type="term" value="F:RNA binding"/>
    <property type="evidence" value="ECO:0007669"/>
    <property type="project" value="UniProtKB-KW"/>
</dbReference>
<comment type="function">
    <text evidence="1">Responsible for methylating the 5'-cap structure of mRNAs.</text>
</comment>
<reference evidence="15" key="3">
    <citation type="journal article" date="2018" name="Mol. Plant Microbe Interact.">
        <title>Genome sequence resources for the wheat stripe rust pathogen (Puccinia striiformis f. sp. tritici) and the barley stripe rust pathogen (Puccinia striiformis f. sp. hordei).</title>
        <authorList>
            <person name="Xia C."/>
            <person name="Wang M."/>
            <person name="Yin C."/>
            <person name="Cornejo O.E."/>
            <person name="Hulbert S.H."/>
            <person name="Chen X."/>
        </authorList>
    </citation>
    <scope>NUCLEOTIDE SEQUENCE [LARGE SCALE GENOMIC DNA]</scope>
    <source>
        <strain evidence="15">93TX-2</strain>
    </source>
</reference>
<gene>
    <name evidence="14" type="ORF">PSHT_08484</name>
</gene>
<feature type="region of interest" description="Disordered" evidence="12">
    <location>
        <begin position="103"/>
        <end position="234"/>
    </location>
</feature>
<evidence type="ECO:0000313" key="14">
    <source>
        <dbReference type="EMBL" id="POW11145.1"/>
    </source>
</evidence>
<evidence type="ECO:0000256" key="11">
    <source>
        <dbReference type="ARBA" id="ARBA00049739"/>
    </source>
</evidence>
<dbReference type="PANTHER" id="PTHR12189:SF2">
    <property type="entry name" value="MRNA CAP GUANINE-N7 METHYLTRANSFERASE"/>
    <property type="match status" value="1"/>
</dbReference>
<evidence type="ECO:0000256" key="6">
    <source>
        <dbReference type="ARBA" id="ARBA00022884"/>
    </source>
</evidence>
<evidence type="ECO:0000256" key="3">
    <source>
        <dbReference type="ARBA" id="ARBA00022603"/>
    </source>
</evidence>
<dbReference type="SUPFAM" id="SSF53335">
    <property type="entry name" value="S-adenosyl-L-methionine-dependent methyltransferases"/>
    <property type="match status" value="1"/>
</dbReference>
<feature type="domain" description="MRNA cap 0 methyltransferase" evidence="13">
    <location>
        <begin position="270"/>
        <end position="572"/>
    </location>
</feature>
<keyword evidence="4" id="KW-0808">Transferase</keyword>
<evidence type="ECO:0000256" key="7">
    <source>
        <dbReference type="ARBA" id="ARBA00023042"/>
    </source>
</evidence>
<comment type="catalytic activity">
    <reaction evidence="10">
        <text>a 5'-end (5'-triphosphoguanosine)-ribonucleoside in mRNA + S-adenosyl-L-methionine = a 5'-end (N(7)-methyl 5'-triphosphoguanosine)-ribonucleoside in mRNA + S-adenosyl-L-homocysteine</text>
        <dbReference type="Rhea" id="RHEA:67008"/>
        <dbReference type="Rhea" id="RHEA-COMP:17166"/>
        <dbReference type="Rhea" id="RHEA-COMP:17167"/>
        <dbReference type="ChEBI" id="CHEBI:57856"/>
        <dbReference type="ChEBI" id="CHEBI:59789"/>
        <dbReference type="ChEBI" id="CHEBI:156461"/>
        <dbReference type="ChEBI" id="CHEBI:167617"/>
        <dbReference type="EC" id="2.1.1.56"/>
    </reaction>
</comment>
<evidence type="ECO:0000256" key="1">
    <source>
        <dbReference type="ARBA" id="ARBA00003378"/>
    </source>
</evidence>
<keyword evidence="15" id="KW-1185">Reference proteome</keyword>
<dbReference type="PROSITE" id="PS51562">
    <property type="entry name" value="RNA_CAP0_MT"/>
    <property type="match status" value="1"/>
</dbReference>
<name>A0A2S4VNL6_9BASI</name>
<dbReference type="Gene3D" id="3.40.50.150">
    <property type="entry name" value="Vaccinia Virus protein VP39"/>
    <property type="match status" value="1"/>
</dbReference>
<dbReference type="PANTHER" id="PTHR12189">
    <property type="entry name" value="MRNA GUANINE-7- METHYLTRANSFERASE"/>
    <property type="match status" value="1"/>
</dbReference>
<dbReference type="GO" id="GO:0005634">
    <property type="term" value="C:nucleus"/>
    <property type="evidence" value="ECO:0007669"/>
    <property type="project" value="TreeGrafter"/>
</dbReference>
<feature type="compositionally biased region" description="Polar residues" evidence="12">
    <location>
        <begin position="106"/>
        <end position="138"/>
    </location>
</feature>
<keyword evidence="5" id="KW-0949">S-adenosyl-L-methionine</keyword>
<evidence type="ECO:0000256" key="2">
    <source>
        <dbReference type="ARBA" id="ARBA00011926"/>
    </source>
</evidence>
<dbReference type="VEuPathDB" id="FungiDB:PSTT_10512"/>
<evidence type="ECO:0000256" key="8">
    <source>
        <dbReference type="ARBA" id="ARBA00032772"/>
    </source>
</evidence>
<dbReference type="OrthoDB" id="10248867at2759"/>
<dbReference type="CDD" id="cd02440">
    <property type="entry name" value="AdoMet_MTases"/>
    <property type="match status" value="1"/>
</dbReference>
<reference evidence="15" key="2">
    <citation type="journal article" date="2018" name="BMC Genomics">
        <title>Genomic insights into host adaptation between the wheat stripe rust pathogen (Puccinia striiformis f. sp. tritici) and the barley stripe rust pathogen (Puccinia striiformis f. sp. hordei).</title>
        <authorList>
            <person name="Xia C."/>
            <person name="Wang M."/>
            <person name="Yin C."/>
            <person name="Cornejo O.E."/>
            <person name="Hulbert S.H."/>
            <person name="Chen X."/>
        </authorList>
    </citation>
    <scope>NUCLEOTIDE SEQUENCE [LARGE SCALE GENOMIC DNA]</scope>
    <source>
        <strain evidence="15">93TX-2</strain>
    </source>
</reference>
<dbReference type="GO" id="GO:0004482">
    <property type="term" value="F:mRNA 5'-cap (guanine-N7-)-methyltransferase activity"/>
    <property type="evidence" value="ECO:0007669"/>
    <property type="project" value="UniProtKB-EC"/>
</dbReference>
<evidence type="ECO:0000256" key="10">
    <source>
        <dbReference type="ARBA" id="ARBA00044712"/>
    </source>
</evidence>